<name>A0A1Y1UVH0_9FUNG</name>
<evidence type="ECO:0000256" key="1">
    <source>
        <dbReference type="ARBA" id="ARBA00007754"/>
    </source>
</evidence>
<feature type="active site" description="Nucleophile" evidence="4">
    <location>
        <position position="265"/>
    </location>
</feature>
<comment type="caution">
    <text evidence="6">The sequence shown here is derived from an EMBL/GenBank/DDBJ whole genome shotgun (WGS) entry which is preliminary data.</text>
</comment>
<proteinExistence type="inferred from homology"/>
<feature type="domain" description="GH26" evidence="5">
    <location>
        <begin position="24"/>
        <end position="320"/>
    </location>
</feature>
<evidence type="ECO:0000313" key="7">
    <source>
        <dbReference type="Proteomes" id="UP000193719"/>
    </source>
</evidence>
<evidence type="ECO:0000256" key="3">
    <source>
        <dbReference type="ARBA" id="ARBA00023295"/>
    </source>
</evidence>
<protein>
    <submittedName>
        <fullName evidence="6">Glycoside hydrolase</fullName>
    </submittedName>
</protein>
<dbReference type="SUPFAM" id="SSF51445">
    <property type="entry name" value="(Trans)glycosidases"/>
    <property type="match status" value="1"/>
</dbReference>
<evidence type="ECO:0000313" key="6">
    <source>
        <dbReference type="EMBL" id="ORX42042.1"/>
    </source>
</evidence>
<dbReference type="EMBL" id="MCFH01000072">
    <property type="protein sequence ID" value="ORX42042.1"/>
    <property type="molecule type" value="Genomic_DNA"/>
</dbReference>
<dbReference type="AlphaFoldDB" id="A0A1Y1UVH0"/>
<reference evidence="6 7" key="2">
    <citation type="submission" date="2016-08" db="EMBL/GenBank/DDBJ databases">
        <title>Pervasive Adenine N6-methylation of Active Genes in Fungi.</title>
        <authorList>
            <consortium name="DOE Joint Genome Institute"/>
            <person name="Mondo S.J."/>
            <person name="Dannebaum R.O."/>
            <person name="Kuo R.C."/>
            <person name="Labutti K."/>
            <person name="Haridas S."/>
            <person name="Kuo A."/>
            <person name="Salamov A."/>
            <person name="Ahrendt S.R."/>
            <person name="Lipzen A."/>
            <person name="Sullivan W."/>
            <person name="Andreopoulos W.B."/>
            <person name="Clum A."/>
            <person name="Lindquist E."/>
            <person name="Daum C."/>
            <person name="Ramamoorthy G.K."/>
            <person name="Gryganskyi A."/>
            <person name="Culley D."/>
            <person name="Magnuson J.K."/>
            <person name="James T.Y."/>
            <person name="O'Malley M.A."/>
            <person name="Stajich J.E."/>
            <person name="Spatafora J.W."/>
            <person name="Visel A."/>
            <person name="Grigoriev I.V."/>
        </authorList>
    </citation>
    <scope>NUCLEOTIDE SEQUENCE [LARGE SCALE GENOMIC DNA]</scope>
    <source>
        <strain evidence="7">finn</strain>
    </source>
</reference>
<feature type="active site" description="Proton donor" evidence="4">
    <location>
        <position position="175"/>
    </location>
</feature>
<accession>A0A1Y1UVH0</accession>
<dbReference type="OrthoDB" id="2132508at2759"/>
<keyword evidence="2 4" id="KW-0378">Hydrolase</keyword>
<dbReference type="Gene3D" id="3.20.20.80">
    <property type="entry name" value="Glycosidases"/>
    <property type="match status" value="1"/>
</dbReference>
<dbReference type="PANTHER" id="PTHR40079:SF4">
    <property type="entry name" value="GH26 DOMAIN-CONTAINING PROTEIN-RELATED"/>
    <property type="match status" value="1"/>
</dbReference>
<evidence type="ECO:0000256" key="4">
    <source>
        <dbReference type="PROSITE-ProRule" id="PRU01100"/>
    </source>
</evidence>
<comment type="similarity">
    <text evidence="1 4">Belongs to the glycosyl hydrolase 26 family.</text>
</comment>
<dbReference type="InterPro" id="IPR017853">
    <property type="entry name" value="GH"/>
</dbReference>
<sequence>MSKIDIEMYFADAYDNLTNKNASPSAKLLYNYLIENYGKKIITGQIGQAGYIETEEIEYIQKITGKTPAIFNADFIFESPESPWKPDKSVAEMILSWWKKYEGKGIMHIQWHWNKSGDNNIVDFYTKKTTFDISKAVIEGTKEYNSIISDIDYIASQLKIIKEKDIPIIWRPLHEAYGGWFWWGAKGSQPCIELYKIMYKRFTEYHQLNNLIWCWSGGTGEWYPGDEYVDIISDDIYNNNHGSFGDKYDKLYKQVREKKIIAISENGSIPDILSCLKEKKMWSFFCTWNDYYILNNSNNIYNTPEFISHIYNNVYSITQSDLPSFATQSLDYKIEETKQGFPICKECIITATGSDGISLWGWENSEVST</sequence>
<gene>
    <name evidence="6" type="ORF">BCR36DRAFT_416347</name>
</gene>
<dbReference type="PRINTS" id="PR00739">
    <property type="entry name" value="GLHYDRLASE26"/>
</dbReference>
<keyword evidence="3 4" id="KW-0326">Glycosidase</keyword>
<reference evidence="6 7" key="1">
    <citation type="submission" date="2016-08" db="EMBL/GenBank/DDBJ databases">
        <title>Genomes of anaerobic fungi encode conserved fungal cellulosomes for biomass hydrolysis.</title>
        <authorList>
            <consortium name="DOE Joint Genome Institute"/>
            <person name="Haitjema C.H."/>
            <person name="Gilmore S.P."/>
            <person name="Henske J.K."/>
            <person name="Solomon K.V."/>
            <person name="De Groot R."/>
            <person name="Kuo A."/>
            <person name="Mondo S.J."/>
            <person name="Salamov A.A."/>
            <person name="Labutti K."/>
            <person name="Zhao Z."/>
            <person name="Chiniquy J."/>
            <person name="Barry K."/>
            <person name="Brewer H.M."/>
            <person name="Purvine S.O."/>
            <person name="Wright A.T."/>
            <person name="Boxma B."/>
            <person name="Van Alen T."/>
            <person name="Hackstein J.H."/>
            <person name="Baker S.E."/>
            <person name="Grigoriev I.V."/>
            <person name="O'Malley M.A."/>
        </authorList>
    </citation>
    <scope>NUCLEOTIDE SEQUENCE [LARGE SCALE GENOMIC DNA]</scope>
    <source>
        <strain evidence="7">finn</strain>
    </source>
</reference>
<evidence type="ECO:0000256" key="2">
    <source>
        <dbReference type="ARBA" id="ARBA00022801"/>
    </source>
</evidence>
<dbReference type="GO" id="GO:0006080">
    <property type="term" value="P:substituted mannan metabolic process"/>
    <property type="evidence" value="ECO:0007669"/>
    <property type="project" value="InterPro"/>
</dbReference>
<dbReference type="InterPro" id="IPR022790">
    <property type="entry name" value="GH26_dom"/>
</dbReference>
<dbReference type="Pfam" id="PF02156">
    <property type="entry name" value="Glyco_hydro_26"/>
    <property type="match status" value="1"/>
</dbReference>
<dbReference type="GO" id="GO:0016985">
    <property type="term" value="F:mannan endo-1,4-beta-mannosidase activity"/>
    <property type="evidence" value="ECO:0007669"/>
    <property type="project" value="InterPro"/>
</dbReference>
<dbReference type="InterPro" id="IPR000805">
    <property type="entry name" value="Glyco_hydro_26"/>
</dbReference>
<evidence type="ECO:0000259" key="5">
    <source>
        <dbReference type="PROSITE" id="PS51764"/>
    </source>
</evidence>
<organism evidence="6 7">
    <name type="scientific">Piromyces finnis</name>
    <dbReference type="NCBI Taxonomy" id="1754191"/>
    <lineage>
        <taxon>Eukaryota</taxon>
        <taxon>Fungi</taxon>
        <taxon>Fungi incertae sedis</taxon>
        <taxon>Chytridiomycota</taxon>
        <taxon>Chytridiomycota incertae sedis</taxon>
        <taxon>Neocallimastigomycetes</taxon>
        <taxon>Neocallimastigales</taxon>
        <taxon>Neocallimastigaceae</taxon>
        <taxon>Piromyces</taxon>
    </lineage>
</organism>
<keyword evidence="7" id="KW-1185">Reference proteome</keyword>
<dbReference type="PANTHER" id="PTHR40079">
    <property type="entry name" value="MANNAN ENDO-1,4-BETA-MANNOSIDASE E-RELATED"/>
    <property type="match status" value="1"/>
</dbReference>
<dbReference type="Proteomes" id="UP000193719">
    <property type="component" value="Unassembled WGS sequence"/>
</dbReference>
<dbReference type="PROSITE" id="PS51764">
    <property type="entry name" value="GH26"/>
    <property type="match status" value="1"/>
</dbReference>